<sequence>MRQAEECYKRALYLPAAATMGVCLETVLLLLIDKNNISTKSIQETMLNALGEALRNRNIINYRTNRRIEMAYSIRNSVSHSNTGSVAKTDCDLILNTIKSIVDEHF</sequence>
<evidence type="ECO:0000313" key="2">
    <source>
        <dbReference type="EMBL" id="MBC2004396.1"/>
    </source>
</evidence>
<keyword evidence="1" id="KW-0472">Membrane</keyword>
<proteinExistence type="predicted"/>
<feature type="transmembrane region" description="Helical" evidence="1">
    <location>
        <begin position="12"/>
        <end position="32"/>
    </location>
</feature>
<dbReference type="AlphaFoldDB" id="A0A842CTI9"/>
<evidence type="ECO:0000313" key="3">
    <source>
        <dbReference type="Proteomes" id="UP000546806"/>
    </source>
</evidence>
<name>A0A842CTI9_9LIST</name>
<accession>A0A842CTI9</accession>
<dbReference type="EMBL" id="JAARWW010000005">
    <property type="protein sequence ID" value="MBC2004396.1"/>
    <property type="molecule type" value="Genomic_DNA"/>
</dbReference>
<evidence type="ECO:0008006" key="4">
    <source>
        <dbReference type="Google" id="ProtNLM"/>
    </source>
</evidence>
<keyword evidence="1" id="KW-1133">Transmembrane helix</keyword>
<keyword evidence="1" id="KW-0812">Transmembrane</keyword>
<dbReference type="Proteomes" id="UP000546806">
    <property type="component" value="Unassembled WGS sequence"/>
</dbReference>
<gene>
    <name evidence="2" type="ORF">HCA78_11500</name>
</gene>
<organism evidence="2 3">
    <name type="scientific">Listeria booriae</name>
    <dbReference type="NCBI Taxonomy" id="1552123"/>
    <lineage>
        <taxon>Bacteria</taxon>
        <taxon>Bacillati</taxon>
        <taxon>Bacillota</taxon>
        <taxon>Bacilli</taxon>
        <taxon>Bacillales</taxon>
        <taxon>Listeriaceae</taxon>
        <taxon>Listeria</taxon>
    </lineage>
</organism>
<protein>
    <recommendedName>
        <fullName evidence="4">DUF4145 domain-containing protein</fullName>
    </recommendedName>
</protein>
<reference evidence="2 3" key="1">
    <citation type="submission" date="2020-03" db="EMBL/GenBank/DDBJ databases">
        <title>Soil Listeria distribution.</title>
        <authorList>
            <person name="Liao J."/>
            <person name="Wiedmann M."/>
        </authorList>
    </citation>
    <scope>NUCLEOTIDE SEQUENCE [LARGE SCALE GENOMIC DNA]</scope>
    <source>
        <strain evidence="2 3">FSL L7-0435</strain>
    </source>
</reference>
<comment type="caution">
    <text evidence="2">The sequence shown here is derived from an EMBL/GenBank/DDBJ whole genome shotgun (WGS) entry which is preliminary data.</text>
</comment>
<evidence type="ECO:0000256" key="1">
    <source>
        <dbReference type="SAM" id="Phobius"/>
    </source>
</evidence>